<feature type="region of interest" description="Disordered" evidence="1">
    <location>
        <begin position="1"/>
        <end position="86"/>
    </location>
</feature>
<dbReference type="AlphaFoldDB" id="A0A239L0I6"/>
<accession>A0A239L0I6</accession>
<evidence type="ECO:0000313" key="2">
    <source>
        <dbReference type="EMBL" id="SNT24076.1"/>
    </source>
</evidence>
<dbReference type="EMBL" id="FZOQ01000034">
    <property type="protein sequence ID" value="SNT24076.1"/>
    <property type="molecule type" value="Genomic_DNA"/>
</dbReference>
<organism evidence="2 3">
    <name type="scientific">Pontibacter ummariensis</name>
    <dbReference type="NCBI Taxonomy" id="1610492"/>
    <lineage>
        <taxon>Bacteria</taxon>
        <taxon>Pseudomonadati</taxon>
        <taxon>Bacteroidota</taxon>
        <taxon>Cytophagia</taxon>
        <taxon>Cytophagales</taxon>
        <taxon>Hymenobacteraceae</taxon>
        <taxon>Pontibacter</taxon>
    </lineage>
</organism>
<reference evidence="3" key="1">
    <citation type="submission" date="2017-06" db="EMBL/GenBank/DDBJ databases">
        <authorList>
            <person name="Varghese N."/>
            <person name="Submissions S."/>
        </authorList>
    </citation>
    <scope>NUCLEOTIDE SEQUENCE [LARGE SCALE GENOMIC DNA]</scope>
    <source>
        <strain evidence="3">NKM1</strain>
    </source>
</reference>
<evidence type="ECO:0000313" key="3">
    <source>
        <dbReference type="Proteomes" id="UP000198432"/>
    </source>
</evidence>
<feature type="compositionally biased region" description="Basic and acidic residues" evidence="1">
    <location>
        <begin position="70"/>
        <end position="80"/>
    </location>
</feature>
<dbReference type="Proteomes" id="UP000198432">
    <property type="component" value="Unassembled WGS sequence"/>
</dbReference>
<dbReference type="OrthoDB" id="853855at2"/>
<evidence type="ECO:0000256" key="1">
    <source>
        <dbReference type="SAM" id="MobiDB-lite"/>
    </source>
</evidence>
<proteinExistence type="predicted"/>
<gene>
    <name evidence="2" type="ORF">SAMN06296052_13421</name>
</gene>
<sequence length="86" mass="9776">METDKMGMDNTGWDKKEKKTFKQHKGEQEEQKKNKPSQQHSSQGHKTDAKGTVTSTREKTLRSATTDSSRIPKKETDDRPTGGNNR</sequence>
<name>A0A239L0I6_9BACT</name>
<dbReference type="RefSeq" id="WP_089321633.1">
    <property type="nucleotide sequence ID" value="NZ_FZOQ01000034.1"/>
</dbReference>
<feature type="compositionally biased region" description="Basic and acidic residues" evidence="1">
    <location>
        <begin position="1"/>
        <end position="17"/>
    </location>
</feature>
<feature type="compositionally biased region" description="Basic and acidic residues" evidence="1">
    <location>
        <begin position="24"/>
        <end position="33"/>
    </location>
</feature>
<keyword evidence="3" id="KW-1185">Reference proteome</keyword>
<protein>
    <submittedName>
        <fullName evidence="2">Uncharacterized protein</fullName>
    </submittedName>
</protein>